<comment type="caution">
    <text evidence="1">The sequence shown here is derived from an EMBL/GenBank/DDBJ whole genome shotgun (WGS) entry which is preliminary data.</text>
</comment>
<organism evidence="1 2">
    <name type="scientific">Scortum barcoo</name>
    <name type="common">barcoo grunter</name>
    <dbReference type="NCBI Taxonomy" id="214431"/>
    <lineage>
        <taxon>Eukaryota</taxon>
        <taxon>Metazoa</taxon>
        <taxon>Chordata</taxon>
        <taxon>Craniata</taxon>
        <taxon>Vertebrata</taxon>
        <taxon>Euteleostomi</taxon>
        <taxon>Actinopterygii</taxon>
        <taxon>Neopterygii</taxon>
        <taxon>Teleostei</taxon>
        <taxon>Neoteleostei</taxon>
        <taxon>Acanthomorphata</taxon>
        <taxon>Eupercaria</taxon>
        <taxon>Centrarchiformes</taxon>
        <taxon>Terapontoidei</taxon>
        <taxon>Terapontidae</taxon>
        <taxon>Scortum</taxon>
    </lineage>
</organism>
<dbReference type="EMBL" id="CM041547">
    <property type="protein sequence ID" value="KAI3359733.1"/>
    <property type="molecule type" value="Genomic_DNA"/>
</dbReference>
<accession>A0ACB8VVW9</accession>
<evidence type="ECO:0000313" key="1">
    <source>
        <dbReference type="EMBL" id="KAI3359733.1"/>
    </source>
</evidence>
<name>A0ACB8VVW9_9TELE</name>
<protein>
    <submittedName>
        <fullName evidence="1">Uncharacterized protein</fullName>
    </submittedName>
</protein>
<proteinExistence type="predicted"/>
<reference evidence="1" key="1">
    <citation type="submission" date="2022-04" db="EMBL/GenBank/DDBJ databases">
        <title>Jade perch genome.</title>
        <authorList>
            <person name="Chao B."/>
        </authorList>
    </citation>
    <scope>NUCLEOTIDE SEQUENCE</scope>
    <source>
        <strain evidence="1">CB-2022</strain>
    </source>
</reference>
<keyword evidence="2" id="KW-1185">Reference proteome</keyword>
<gene>
    <name evidence="1" type="ORF">L3Q82_014107</name>
</gene>
<dbReference type="Proteomes" id="UP000831701">
    <property type="component" value="Chromosome 17"/>
</dbReference>
<evidence type="ECO:0000313" key="2">
    <source>
        <dbReference type="Proteomes" id="UP000831701"/>
    </source>
</evidence>
<sequence length="262" mass="28249">ERKAEEMAAKPCTVLITGANRGLGLEMVKQMVEGSHPVKKLFACCRDPDGPRAEALKALTKRHPNICIVKLDASDPCSIKECAKQVTSLVGAGGLNLLINNAGYLARSIVQEATPEDMQKSFNTNVTGPLIIIKEFLPLLRAAVKASKAEGMSCCKASVVNISSLLGSMSVVKNTYHLLTAAPYRISKAGLNMLTLCAAEELKTDKILFVVLHPGWVRTEMGGEEGEIDTQESVQGMIRVMGSLTEKQNGAFLDYKGQTIAW</sequence>
<feature type="non-terminal residue" evidence="1">
    <location>
        <position position="1"/>
    </location>
</feature>